<dbReference type="EMBL" id="QCYY01002706">
    <property type="protein sequence ID" value="ROT68203.1"/>
    <property type="molecule type" value="Genomic_DNA"/>
</dbReference>
<evidence type="ECO:0000256" key="2">
    <source>
        <dbReference type="SAM" id="Phobius"/>
    </source>
</evidence>
<evidence type="ECO:0000256" key="1">
    <source>
        <dbReference type="SAM" id="MobiDB-lite"/>
    </source>
</evidence>
<proteinExistence type="predicted"/>
<protein>
    <submittedName>
        <fullName evidence="3">Uncharacterized protein</fullName>
    </submittedName>
</protein>
<name>A0A423SVN4_PENVA</name>
<dbReference type="Proteomes" id="UP000283509">
    <property type="component" value="Unassembled WGS sequence"/>
</dbReference>
<reference evidence="3 4" key="2">
    <citation type="submission" date="2019-01" db="EMBL/GenBank/DDBJ databases">
        <title>The decoding of complex shrimp genome reveals the adaptation for benthos swimmer, frequently molting mechanism and breeding impact on genome.</title>
        <authorList>
            <person name="Sun Y."/>
            <person name="Gao Y."/>
            <person name="Yu Y."/>
        </authorList>
    </citation>
    <scope>NUCLEOTIDE SEQUENCE [LARGE SCALE GENOMIC DNA]</scope>
    <source>
        <tissue evidence="3">Muscle</tissue>
    </source>
</reference>
<accession>A0A423SVN4</accession>
<gene>
    <name evidence="3" type="ORF">C7M84_013655</name>
</gene>
<dbReference type="AlphaFoldDB" id="A0A423SVN4"/>
<evidence type="ECO:0000313" key="3">
    <source>
        <dbReference type="EMBL" id="ROT68203.1"/>
    </source>
</evidence>
<keyword evidence="4" id="KW-1185">Reference proteome</keyword>
<feature type="transmembrane region" description="Helical" evidence="2">
    <location>
        <begin position="89"/>
        <end position="111"/>
    </location>
</feature>
<sequence length="493" mass="53299">MSSFLTSYRAPCPPPPPPSHRFILSLHKNTLPPPSLPLLHHIRSIFSLRTEPPFLPSPSFTSFHLSPPHRDSRVQGRGRTKRRATDRPAHSVISLLSLLRFAFLPLLLHLLLPSPSSDFLPFPLSRPSQPYFRLFLSPPLCLSPSSPSLLFSLSPFSLSTLFRSFFLVDLLPVPFTSSYSLSCSTPSVSPPSSVYSPLPSLFSFPSLPLLPPPIFLSPLFHSPRPTPLPSFPSSLPFLPSPPSSLFSSHSSLSIPPFSPSHPSLLLSFIPLTLLPSSPPHPSFPSFIPPLPLLPLPPPSFPSFPLSPTAIEGFRTVHAAVDPKAGRVMHRLSQPRDRASGTSERPLVGRLVYGASSGLGRPLLTSARPSLCLSQSLGHSVARSLSPAVPQAFSHSLARSSRPLSSSVLQSLTPSVLKSLCSSSFSPSVTQSFSHSLPRSSSPSVTQSFSHFSHSLPRSLSPSLPQSLRPSVTQSFSHSLPHSPGPQVPLFLRP</sequence>
<feature type="compositionally biased region" description="Low complexity" evidence="1">
    <location>
        <begin position="459"/>
        <end position="470"/>
    </location>
</feature>
<keyword evidence="2" id="KW-1133">Transmembrane helix</keyword>
<organism evidence="3 4">
    <name type="scientific">Penaeus vannamei</name>
    <name type="common">Whiteleg shrimp</name>
    <name type="synonym">Litopenaeus vannamei</name>
    <dbReference type="NCBI Taxonomy" id="6689"/>
    <lineage>
        <taxon>Eukaryota</taxon>
        <taxon>Metazoa</taxon>
        <taxon>Ecdysozoa</taxon>
        <taxon>Arthropoda</taxon>
        <taxon>Crustacea</taxon>
        <taxon>Multicrustacea</taxon>
        <taxon>Malacostraca</taxon>
        <taxon>Eumalacostraca</taxon>
        <taxon>Eucarida</taxon>
        <taxon>Decapoda</taxon>
        <taxon>Dendrobranchiata</taxon>
        <taxon>Penaeoidea</taxon>
        <taxon>Penaeidae</taxon>
        <taxon>Penaeus</taxon>
    </lineage>
</organism>
<feature type="region of interest" description="Disordered" evidence="1">
    <location>
        <begin position="459"/>
        <end position="493"/>
    </location>
</feature>
<keyword evidence="2" id="KW-0812">Transmembrane</keyword>
<feature type="region of interest" description="Disordered" evidence="1">
    <location>
        <begin position="59"/>
        <end position="86"/>
    </location>
</feature>
<keyword evidence="2" id="KW-0472">Membrane</keyword>
<reference evidence="3 4" key="1">
    <citation type="submission" date="2018-04" db="EMBL/GenBank/DDBJ databases">
        <authorList>
            <person name="Zhang X."/>
            <person name="Yuan J."/>
            <person name="Li F."/>
            <person name="Xiang J."/>
        </authorList>
    </citation>
    <scope>NUCLEOTIDE SEQUENCE [LARGE SCALE GENOMIC DNA]</scope>
    <source>
        <tissue evidence="3">Muscle</tissue>
    </source>
</reference>
<evidence type="ECO:0000313" key="4">
    <source>
        <dbReference type="Proteomes" id="UP000283509"/>
    </source>
</evidence>
<comment type="caution">
    <text evidence="3">The sequence shown here is derived from an EMBL/GenBank/DDBJ whole genome shotgun (WGS) entry which is preliminary data.</text>
</comment>